<name>A0A410TCA9_9CAUD</name>
<sequence length="414" mass="42825">MPTIQHRRATKAQWDAANPVLAAAEIGLEVGPDMNINKLKIGNGFAAWSELPYFVSGSPTVHETGLSSVSWRSAVSRRHERPVSVAVFADSRGEGYRPAAPEGVTDWAYTFPGVLNSKLRSALGLPKGGRGWLPLKRSAASAQYNFPGPTFADGSPLTTDIIGDTGVPGSQWIIPVADGGKVIRVPLSPGTTSVDFVSASGSAHYILLTGQSGETYEGMATNSDTQVVALTRFEDPGSYIDIVSPGGGFAGLGVIEYAGDEDSGVHLYNFSSAGITSTAMASQVGHPVFTDLLNRLSPDLSIAALGGNDIGAGNSATQVANAISSILINSGGEKVALTVVRAGDGTTSAWNGLNSAIRGLSNTTIVDLASVGASSIAPIFEGWFLSDDKHLSLTGSVGFADATLDVVLGDKVRF</sequence>
<protein>
    <submittedName>
        <fullName evidence="2">Esterase</fullName>
    </submittedName>
</protein>
<dbReference type="SUPFAM" id="SSF69349">
    <property type="entry name" value="Phage fibre proteins"/>
    <property type="match status" value="1"/>
</dbReference>
<evidence type="ECO:0000313" key="2">
    <source>
        <dbReference type="EMBL" id="QAU06710.1"/>
    </source>
</evidence>
<dbReference type="Proteomes" id="UP000290209">
    <property type="component" value="Segment"/>
</dbReference>
<feature type="domain" description="Major tropism determinant N-terminal" evidence="1">
    <location>
        <begin position="4"/>
        <end position="44"/>
    </location>
</feature>
<dbReference type="InterPro" id="IPR041352">
    <property type="entry name" value="Mtd_N"/>
</dbReference>
<dbReference type="KEGG" id="vg:55613885"/>
<organism evidence="2 3">
    <name type="scientific">Gordonia phage Duffington</name>
    <dbReference type="NCBI Taxonomy" id="2507858"/>
    <lineage>
        <taxon>Viruses</taxon>
        <taxon>Duplodnaviria</taxon>
        <taxon>Heunggongvirae</taxon>
        <taxon>Uroviricota</taxon>
        <taxon>Caudoviricetes</taxon>
        <taxon>Deejayvirinae</taxon>
        <taxon>Kenoshavirus</taxon>
        <taxon>Kenoshavirus duffington</taxon>
    </lineage>
</organism>
<dbReference type="Pfam" id="PF18454">
    <property type="entry name" value="Mtd_N"/>
    <property type="match status" value="1"/>
</dbReference>
<evidence type="ECO:0000259" key="1">
    <source>
        <dbReference type="Pfam" id="PF18454"/>
    </source>
</evidence>
<gene>
    <name evidence="2" type="primary">3</name>
    <name evidence="2" type="ORF">SEA_DUFFINGTON_3</name>
</gene>
<dbReference type="InterPro" id="IPR036514">
    <property type="entry name" value="SGNH_hydro_sf"/>
</dbReference>
<dbReference type="Gene3D" id="3.40.50.1110">
    <property type="entry name" value="SGNH hydrolase"/>
    <property type="match status" value="1"/>
</dbReference>
<dbReference type="RefSeq" id="YP_009843592.1">
    <property type="nucleotide sequence ID" value="NC_048750.1"/>
</dbReference>
<dbReference type="SUPFAM" id="SSF52266">
    <property type="entry name" value="SGNH hydrolase"/>
    <property type="match status" value="1"/>
</dbReference>
<reference evidence="2 3" key="1">
    <citation type="submission" date="2019-01" db="EMBL/GenBank/DDBJ databases">
        <authorList>
            <person name="Fisher A."/>
            <person name="Galvan P."/>
            <person name="Koga A.P."/>
            <person name="Garlena R.A."/>
            <person name="Russell D.A."/>
            <person name="Pope W.H."/>
            <person name="Jacobs-Sera D."/>
            <person name="Hatfull G.F."/>
        </authorList>
    </citation>
    <scope>NUCLEOTIDE SEQUENCE [LARGE SCALE GENOMIC DNA]</scope>
</reference>
<dbReference type="GeneID" id="55613885"/>
<dbReference type="EMBL" id="MK376957">
    <property type="protein sequence ID" value="QAU06710.1"/>
    <property type="molecule type" value="Genomic_DNA"/>
</dbReference>
<keyword evidence="3" id="KW-1185">Reference proteome</keyword>
<accession>A0A410TCA9</accession>
<proteinExistence type="predicted"/>
<evidence type="ECO:0000313" key="3">
    <source>
        <dbReference type="Proteomes" id="UP000290209"/>
    </source>
</evidence>